<dbReference type="Pfam" id="PF00258">
    <property type="entry name" value="Flavodoxin_1"/>
    <property type="match status" value="1"/>
</dbReference>
<proteinExistence type="inferred from homology"/>
<dbReference type="Gene3D" id="3.40.50.360">
    <property type="match status" value="1"/>
</dbReference>
<accession>A0A1R1XLQ6</accession>
<evidence type="ECO:0000259" key="2">
    <source>
        <dbReference type="PROSITE" id="PS50902"/>
    </source>
</evidence>
<dbReference type="PROSITE" id="PS50902">
    <property type="entry name" value="FLAVODOXIN_LIKE"/>
    <property type="match status" value="1"/>
</dbReference>
<dbReference type="FunFam" id="3.40.50.360:FF:000001">
    <property type="entry name" value="NAD(P)H dehydrogenase (Quinone) FQR1-like"/>
    <property type="match status" value="1"/>
</dbReference>
<reference evidence="4" key="1">
    <citation type="submission" date="2017-01" db="EMBL/GenBank/DDBJ databases">
        <authorList>
            <person name="Wang Y."/>
            <person name="White M."/>
            <person name="Kvist S."/>
            <person name="Moncalvo J.-M."/>
        </authorList>
    </citation>
    <scope>NUCLEOTIDE SEQUENCE [LARGE SCALE GENOMIC DNA]</scope>
    <source>
        <strain evidence="4">ID-206-W2</strain>
    </source>
</reference>
<dbReference type="GO" id="GO:0003955">
    <property type="term" value="F:NAD(P)H dehydrogenase (quinone) activity"/>
    <property type="evidence" value="ECO:0007669"/>
    <property type="project" value="InterPro"/>
</dbReference>
<dbReference type="InterPro" id="IPR010089">
    <property type="entry name" value="Flavoprotein_WrbA-like"/>
</dbReference>
<name>A0A1R1XLQ6_9FUNG</name>
<dbReference type="PANTHER" id="PTHR30546:SF23">
    <property type="entry name" value="FLAVOPROTEIN-LIKE PROTEIN YCP4-RELATED"/>
    <property type="match status" value="1"/>
</dbReference>
<comment type="caution">
    <text evidence="3">The sequence shown here is derived from an EMBL/GenBank/DDBJ whole genome shotgun (WGS) entry which is preliminary data.</text>
</comment>
<dbReference type="SUPFAM" id="SSF52218">
    <property type="entry name" value="Flavoproteins"/>
    <property type="match status" value="1"/>
</dbReference>
<organism evidence="3 4">
    <name type="scientific">Smittium culicis</name>
    <dbReference type="NCBI Taxonomy" id="133412"/>
    <lineage>
        <taxon>Eukaryota</taxon>
        <taxon>Fungi</taxon>
        <taxon>Fungi incertae sedis</taxon>
        <taxon>Zoopagomycota</taxon>
        <taxon>Kickxellomycotina</taxon>
        <taxon>Harpellomycetes</taxon>
        <taxon>Harpellales</taxon>
        <taxon>Legeriomycetaceae</taxon>
        <taxon>Smittium</taxon>
    </lineage>
</organism>
<dbReference type="NCBIfam" id="NF002999">
    <property type="entry name" value="PRK03767.1"/>
    <property type="match status" value="1"/>
</dbReference>
<dbReference type="GO" id="GO:0010181">
    <property type="term" value="F:FMN binding"/>
    <property type="evidence" value="ECO:0007669"/>
    <property type="project" value="InterPro"/>
</dbReference>
<dbReference type="Proteomes" id="UP000187429">
    <property type="component" value="Unassembled WGS sequence"/>
</dbReference>
<evidence type="ECO:0000313" key="4">
    <source>
        <dbReference type="Proteomes" id="UP000187429"/>
    </source>
</evidence>
<dbReference type="AlphaFoldDB" id="A0A1R1XLQ6"/>
<protein>
    <submittedName>
        <fullName evidence="3">Putative NAD(P)H dehydrogenase (Quinone) FQR1-like 1</fullName>
    </submittedName>
</protein>
<dbReference type="InterPro" id="IPR008254">
    <property type="entry name" value="Flavodoxin/NO_synth"/>
</dbReference>
<dbReference type="GO" id="GO:0016020">
    <property type="term" value="C:membrane"/>
    <property type="evidence" value="ECO:0007669"/>
    <property type="project" value="TreeGrafter"/>
</dbReference>
<dbReference type="OrthoDB" id="504689at2759"/>
<dbReference type="NCBIfam" id="TIGR01755">
    <property type="entry name" value="flav_wrbA"/>
    <property type="match status" value="1"/>
</dbReference>
<feature type="domain" description="Flavodoxin-like" evidence="2">
    <location>
        <begin position="6"/>
        <end position="194"/>
    </location>
</feature>
<evidence type="ECO:0000256" key="1">
    <source>
        <dbReference type="ARBA" id="ARBA00006961"/>
    </source>
</evidence>
<sequence>MAKPTIYVVYYSINGHVRTVADSIIVGLKKNNNVNVELRQFEEILTEDVLAKLGATHRDTSVPTFTLAEIESGDAFLFGFPSRFGGAPFQVKSFFDKTGGLWASRKLNGKMAGTFFSSGSQSGGQETVAYTFLPNLFHHGMIYVPVGSNQPNILPTDEIIGGSTYGAGTVAGYDASRQVTDAEKAYAVVQGEVFANTVAKYYS</sequence>
<gene>
    <name evidence="3" type="ORF">AYI69_g8146</name>
</gene>
<dbReference type="InterPro" id="IPR029039">
    <property type="entry name" value="Flavoprotein-like_sf"/>
</dbReference>
<dbReference type="PANTHER" id="PTHR30546">
    <property type="entry name" value="FLAVODOXIN-RELATED PROTEIN WRBA-RELATED"/>
    <property type="match status" value="1"/>
</dbReference>
<keyword evidence="4" id="KW-1185">Reference proteome</keyword>
<dbReference type="EMBL" id="LSSM01004207">
    <property type="protein sequence ID" value="OMJ15557.1"/>
    <property type="molecule type" value="Genomic_DNA"/>
</dbReference>
<evidence type="ECO:0000313" key="3">
    <source>
        <dbReference type="EMBL" id="OMJ15557.1"/>
    </source>
</evidence>
<comment type="similarity">
    <text evidence="1">Belongs to the WrbA family.</text>
</comment>